<dbReference type="SUPFAM" id="SSF52799">
    <property type="entry name" value="(Phosphotyrosine protein) phosphatases II"/>
    <property type="match status" value="1"/>
</dbReference>
<dbReference type="RefSeq" id="WP_109718816.1">
    <property type="nucleotide sequence ID" value="NZ_QEQK01000002.1"/>
</dbReference>
<dbReference type="OrthoDB" id="270335at2"/>
<reference evidence="2 3" key="1">
    <citation type="submission" date="2018-05" db="EMBL/GenBank/DDBJ databases">
        <title>Abyssibacter profundi OUC007T gen. nov., sp. nov, a marine bacterium isolated from seawater of the Mariana Trench.</title>
        <authorList>
            <person name="Zhou S."/>
        </authorList>
    </citation>
    <scope>NUCLEOTIDE SEQUENCE [LARGE SCALE GENOMIC DNA]</scope>
    <source>
        <strain evidence="2 3">OUC007</strain>
    </source>
</reference>
<feature type="domain" description="Beta-lactamase hydrolase-like protein phosphatase-like" evidence="1">
    <location>
        <begin position="21"/>
        <end position="111"/>
    </location>
</feature>
<dbReference type="Proteomes" id="UP000251800">
    <property type="component" value="Unassembled WGS sequence"/>
</dbReference>
<comment type="caution">
    <text evidence="2">The sequence shown here is derived from an EMBL/GenBank/DDBJ whole genome shotgun (WGS) entry which is preliminary data.</text>
</comment>
<evidence type="ECO:0000259" key="1">
    <source>
        <dbReference type="Pfam" id="PF04273"/>
    </source>
</evidence>
<protein>
    <recommendedName>
        <fullName evidence="1">Beta-lactamase hydrolase-like protein phosphatase-like domain-containing protein</fullName>
    </recommendedName>
</protein>
<dbReference type="InterPro" id="IPR005939">
    <property type="entry name" value="BLH_phosphatase-like"/>
</dbReference>
<name>A0A363UPA4_9GAMM</name>
<keyword evidence="3" id="KW-1185">Reference proteome</keyword>
<dbReference type="EMBL" id="QEQK01000002">
    <property type="protein sequence ID" value="PWN57310.1"/>
    <property type="molecule type" value="Genomic_DNA"/>
</dbReference>
<dbReference type="GO" id="GO:0016787">
    <property type="term" value="F:hydrolase activity"/>
    <property type="evidence" value="ECO:0007669"/>
    <property type="project" value="InterPro"/>
</dbReference>
<organism evidence="2 3">
    <name type="scientific">Abyssibacter profundi</name>
    <dbReference type="NCBI Taxonomy" id="2182787"/>
    <lineage>
        <taxon>Bacteria</taxon>
        <taxon>Pseudomonadati</taxon>
        <taxon>Pseudomonadota</taxon>
        <taxon>Gammaproteobacteria</taxon>
        <taxon>Chromatiales</taxon>
        <taxon>Oceanococcaceae</taxon>
        <taxon>Abyssibacter</taxon>
    </lineage>
</organism>
<gene>
    <name evidence="2" type="ORF">DEH80_02070</name>
</gene>
<proteinExistence type="predicted"/>
<dbReference type="Gene3D" id="3.90.190.10">
    <property type="entry name" value="Protein tyrosine phosphatase superfamily"/>
    <property type="match status" value="1"/>
</dbReference>
<evidence type="ECO:0000313" key="3">
    <source>
        <dbReference type="Proteomes" id="UP000251800"/>
    </source>
</evidence>
<evidence type="ECO:0000313" key="2">
    <source>
        <dbReference type="EMBL" id="PWN57310.1"/>
    </source>
</evidence>
<dbReference type="Pfam" id="PF04273">
    <property type="entry name" value="BLH_phosphatase"/>
    <property type="match status" value="1"/>
</dbReference>
<sequence>MSLEHTDIPYLNQLDETTWTAGQPSPEQLDAAKAAGLQSIVNLCPTGECGWDEQAKVEALGLPYVQIPVAAASDLSPDNAAILAQAISELPKPVLVHCASSNRVGALFALKAHLIDEAAPADALDYGRKAGLKGLEGVIRSMIGA</sequence>
<dbReference type="InterPro" id="IPR029021">
    <property type="entry name" value="Prot-tyrosine_phosphatase-like"/>
</dbReference>
<accession>A0A363UPA4</accession>
<dbReference type="AlphaFoldDB" id="A0A363UPA4"/>